<comment type="caution">
    <text evidence="2">The sequence shown here is derived from an EMBL/GenBank/DDBJ whole genome shotgun (WGS) entry which is preliminary data.</text>
</comment>
<proteinExistence type="predicted"/>
<sequence length="66" mass="7264">MAEDGFDFYPEQGNFFVNTFRQGCLFIVLQFISIQYAGIEAVFAGILVAVGSAFFLSINSCVIVVE</sequence>
<feature type="transmembrane region" description="Helical" evidence="1">
    <location>
        <begin position="41"/>
        <end position="65"/>
    </location>
</feature>
<evidence type="ECO:0000313" key="3">
    <source>
        <dbReference type="Proteomes" id="UP000248786"/>
    </source>
</evidence>
<keyword evidence="1" id="KW-0472">Membrane</keyword>
<protein>
    <submittedName>
        <fullName evidence="2">Uncharacterized protein</fullName>
    </submittedName>
</protein>
<gene>
    <name evidence="2" type="ORF">C1G86_0315</name>
</gene>
<dbReference type="EMBL" id="QGLD01000008">
    <property type="protein sequence ID" value="RAL70699.1"/>
    <property type="molecule type" value="Genomic_DNA"/>
</dbReference>
<reference evidence="2 3" key="1">
    <citation type="submission" date="2018-05" db="EMBL/GenBank/DDBJ databases">
        <title>Draft genome sequences of Dehalococcoides mccartyi strains RC and KS.</title>
        <authorList>
            <person name="Higgins S.A."/>
            <person name="Padilla-Crespo E."/>
            <person name="Loeffler F.E."/>
        </authorList>
    </citation>
    <scope>NUCLEOTIDE SEQUENCE [LARGE SCALE GENOMIC DNA]</scope>
    <source>
        <strain evidence="2 3">KS</strain>
    </source>
</reference>
<accession>A0A328ETN5</accession>
<keyword evidence="1" id="KW-0812">Transmembrane</keyword>
<keyword evidence="1" id="KW-1133">Transmembrane helix</keyword>
<evidence type="ECO:0000256" key="1">
    <source>
        <dbReference type="SAM" id="Phobius"/>
    </source>
</evidence>
<organism evidence="2 3">
    <name type="scientific">Dehalococcoides mccartyi</name>
    <dbReference type="NCBI Taxonomy" id="61435"/>
    <lineage>
        <taxon>Bacteria</taxon>
        <taxon>Bacillati</taxon>
        <taxon>Chloroflexota</taxon>
        <taxon>Dehalococcoidia</taxon>
        <taxon>Dehalococcoidales</taxon>
        <taxon>Dehalococcoidaceae</taxon>
        <taxon>Dehalococcoides</taxon>
    </lineage>
</organism>
<name>A0A328ETN5_9CHLR</name>
<dbReference type="Proteomes" id="UP000248786">
    <property type="component" value="Unassembled WGS sequence"/>
</dbReference>
<dbReference type="AlphaFoldDB" id="A0A328ETN5"/>
<evidence type="ECO:0000313" key="2">
    <source>
        <dbReference type="EMBL" id="RAL70699.1"/>
    </source>
</evidence>